<dbReference type="EMBL" id="JBHULG010000001">
    <property type="protein sequence ID" value="MFD2544537.1"/>
    <property type="molecule type" value="Genomic_DNA"/>
</dbReference>
<dbReference type="InterPro" id="IPR010982">
    <property type="entry name" value="Lambda_DNA-bd_dom_sf"/>
</dbReference>
<comment type="caution">
    <text evidence="2">The sequence shown here is derived from an EMBL/GenBank/DDBJ whole genome shotgun (WGS) entry which is preliminary data.</text>
</comment>
<dbReference type="Gene3D" id="1.10.260.40">
    <property type="entry name" value="lambda repressor-like DNA-binding domains"/>
    <property type="match status" value="1"/>
</dbReference>
<dbReference type="CDD" id="cd00093">
    <property type="entry name" value="HTH_XRE"/>
    <property type="match status" value="1"/>
</dbReference>
<reference evidence="3" key="1">
    <citation type="journal article" date="2019" name="Int. J. Syst. Evol. Microbiol.">
        <title>The Global Catalogue of Microorganisms (GCM) 10K type strain sequencing project: providing services to taxonomists for standard genome sequencing and annotation.</title>
        <authorList>
            <consortium name="The Broad Institute Genomics Platform"/>
            <consortium name="The Broad Institute Genome Sequencing Center for Infectious Disease"/>
            <person name="Wu L."/>
            <person name="Ma J."/>
        </authorList>
    </citation>
    <scope>NUCLEOTIDE SEQUENCE [LARGE SCALE GENOMIC DNA]</scope>
    <source>
        <strain evidence="3">KCTC 52204</strain>
    </source>
</reference>
<evidence type="ECO:0000313" key="3">
    <source>
        <dbReference type="Proteomes" id="UP001597394"/>
    </source>
</evidence>
<dbReference type="SUPFAM" id="SSF47413">
    <property type="entry name" value="lambda repressor-like DNA-binding domains"/>
    <property type="match status" value="1"/>
</dbReference>
<evidence type="ECO:0000259" key="1">
    <source>
        <dbReference type="PROSITE" id="PS50943"/>
    </source>
</evidence>
<dbReference type="Proteomes" id="UP001597394">
    <property type="component" value="Unassembled WGS sequence"/>
</dbReference>
<feature type="domain" description="HTH cro/C1-type" evidence="1">
    <location>
        <begin position="20"/>
        <end position="74"/>
    </location>
</feature>
<organism evidence="2 3">
    <name type="scientific">Kaistella montana</name>
    <dbReference type="NCBI Taxonomy" id="1849733"/>
    <lineage>
        <taxon>Bacteria</taxon>
        <taxon>Pseudomonadati</taxon>
        <taxon>Bacteroidota</taxon>
        <taxon>Flavobacteriia</taxon>
        <taxon>Flavobacteriales</taxon>
        <taxon>Weeksellaceae</taxon>
        <taxon>Chryseobacterium group</taxon>
        <taxon>Kaistella</taxon>
    </lineage>
</organism>
<sequence length="108" mass="12699">METLHKMKNQTNYQTLGEMLRQLREENNLMQREVGAVIEVDGALISKVENNEKPINREHLKKLSAFFEIDEDMLQLLWLADKIRNIIKDEPLGLKALNYTHTKLNNEH</sequence>
<proteinExistence type="predicted"/>
<dbReference type="RefSeq" id="WP_380265029.1">
    <property type="nucleotide sequence ID" value="NZ_JBHULG010000001.1"/>
</dbReference>
<dbReference type="PROSITE" id="PS50943">
    <property type="entry name" value="HTH_CROC1"/>
    <property type="match status" value="1"/>
</dbReference>
<protein>
    <submittedName>
        <fullName evidence="2">Helix-turn-helix domain-containing protein</fullName>
    </submittedName>
</protein>
<dbReference type="Pfam" id="PF01381">
    <property type="entry name" value="HTH_3"/>
    <property type="match status" value="1"/>
</dbReference>
<evidence type="ECO:0000313" key="2">
    <source>
        <dbReference type="EMBL" id="MFD2544537.1"/>
    </source>
</evidence>
<dbReference type="SMART" id="SM00530">
    <property type="entry name" value="HTH_XRE"/>
    <property type="match status" value="1"/>
</dbReference>
<name>A0ABW5K6N6_9FLAO</name>
<keyword evidence="3" id="KW-1185">Reference proteome</keyword>
<dbReference type="InterPro" id="IPR001387">
    <property type="entry name" value="Cro/C1-type_HTH"/>
</dbReference>
<accession>A0ABW5K6N6</accession>
<gene>
    <name evidence="2" type="ORF">ACFSO8_03585</name>
</gene>